<feature type="compositionally biased region" description="Acidic residues" evidence="1">
    <location>
        <begin position="110"/>
        <end position="120"/>
    </location>
</feature>
<accession>A0AAD5RNF2</accession>
<dbReference type="AlphaFoldDB" id="A0AAD5RNF2"/>
<evidence type="ECO:0000313" key="3">
    <source>
        <dbReference type="Proteomes" id="UP001201980"/>
    </source>
</evidence>
<feature type="compositionally biased region" description="Basic and acidic residues" evidence="1">
    <location>
        <begin position="644"/>
        <end position="699"/>
    </location>
</feature>
<evidence type="ECO:0000313" key="2">
    <source>
        <dbReference type="EMBL" id="KAJ2898734.1"/>
    </source>
</evidence>
<feature type="region of interest" description="Disordered" evidence="1">
    <location>
        <begin position="345"/>
        <end position="400"/>
    </location>
</feature>
<name>A0AAD5RNF2_9PEZI</name>
<evidence type="ECO:0000256" key="1">
    <source>
        <dbReference type="SAM" id="MobiDB-lite"/>
    </source>
</evidence>
<feature type="region of interest" description="Disordered" evidence="1">
    <location>
        <begin position="288"/>
        <end position="314"/>
    </location>
</feature>
<gene>
    <name evidence="2" type="ORF">MKZ38_003687</name>
</gene>
<feature type="compositionally biased region" description="Polar residues" evidence="1">
    <location>
        <begin position="390"/>
        <end position="400"/>
    </location>
</feature>
<feature type="region of interest" description="Disordered" evidence="1">
    <location>
        <begin position="436"/>
        <end position="720"/>
    </location>
</feature>
<dbReference type="EMBL" id="JAKWBI020000219">
    <property type="protein sequence ID" value="KAJ2898734.1"/>
    <property type="molecule type" value="Genomic_DNA"/>
</dbReference>
<feature type="region of interest" description="Disordered" evidence="1">
    <location>
        <begin position="109"/>
        <end position="174"/>
    </location>
</feature>
<feature type="compositionally biased region" description="Basic and acidic residues" evidence="1">
    <location>
        <begin position="506"/>
        <end position="528"/>
    </location>
</feature>
<feature type="compositionally biased region" description="Polar residues" evidence="1">
    <location>
        <begin position="365"/>
        <end position="383"/>
    </location>
</feature>
<feature type="compositionally biased region" description="Polar residues" evidence="1">
    <location>
        <begin position="22"/>
        <end position="31"/>
    </location>
</feature>
<feature type="compositionally biased region" description="Low complexity" evidence="1">
    <location>
        <begin position="127"/>
        <end position="140"/>
    </location>
</feature>
<feature type="compositionally biased region" description="Polar residues" evidence="1">
    <location>
        <begin position="72"/>
        <end position="91"/>
    </location>
</feature>
<dbReference type="Proteomes" id="UP001201980">
    <property type="component" value="Unassembled WGS sequence"/>
</dbReference>
<feature type="compositionally biased region" description="Basic and acidic residues" evidence="1">
    <location>
        <begin position="462"/>
        <end position="479"/>
    </location>
</feature>
<sequence>MAWVPRGGANFSVLEDEHCCDSPTSPLTPISNRRGHGLEHRSSTSINTNFGRNYIYDSRSNNPFAALRDVDPNNNARSNTSVRGSYGSSTARDAEELAEELRKFHIADQSETDEEEEQEEESHLHSNTDSSNSHSSASFSDGVDENTSSLRNSAYSNVRTPKSKGRGIRARPAIEANTFHAQETIQEEDENIDPASPFSPVTPNTVETVKVTNGKQLLYETFSGKFTRSQQIRRVLDHKFDLFVRLPVDDNSGRTVCYGCNILPRSQKNIERDTYSVIGRPIEDPKIYLEEPNSPLTGKAPKTPFGDPSPRRPERMVSRIEDSLEAIDQLEEQLESFGQVTNIDRVVSPEVKPPAPASNRRLGGTVQSPGVTKKSTSASNTSGKIAAKSTPGSSRFNTLNPSSLREASKRVSLHFGADDQKPKVVVRRVSLARINSLSEPKHKPPRILHPSDDSPASNVVGKARDEGDSRDKKATEKGGRTTGGLGRVKSTKPLTRPNFELPGDAISRRKREEREAKLKAQEEEEKRRREFKARPVRTSSVRTSSVRTSNIHTYPRETIASRARHASKAGAPDNGQLQTPSETTPNKRLSVATRTPLSNGTSSSLSPRGRSSMAGSSPTIQTSRATSTSTGSINGKPSNISAEDQQHQKMRGKEVYARDHKYAEDRERERREREHAARIARQDAAERSRQAGREWAEKQRQKRLASSTTAATPAARVVVS</sequence>
<feature type="compositionally biased region" description="Low complexity" evidence="1">
    <location>
        <begin position="705"/>
        <end position="720"/>
    </location>
</feature>
<feature type="compositionally biased region" description="Low complexity" evidence="1">
    <location>
        <begin position="536"/>
        <end position="549"/>
    </location>
</feature>
<feature type="compositionally biased region" description="Polar residues" evidence="1">
    <location>
        <begin position="145"/>
        <end position="160"/>
    </location>
</feature>
<feature type="compositionally biased region" description="Polar residues" evidence="1">
    <location>
        <begin position="613"/>
        <end position="643"/>
    </location>
</feature>
<proteinExistence type="predicted"/>
<feature type="compositionally biased region" description="Polar residues" evidence="1">
    <location>
        <begin position="575"/>
        <end position="601"/>
    </location>
</feature>
<reference evidence="2" key="1">
    <citation type="submission" date="2022-07" db="EMBL/GenBank/DDBJ databases">
        <title>Draft genome sequence of Zalerion maritima ATCC 34329, a (micro)plastics degrading marine fungus.</title>
        <authorList>
            <person name="Paco A."/>
            <person name="Goncalves M.F.M."/>
            <person name="Rocha-Santos T.A.P."/>
            <person name="Alves A."/>
        </authorList>
    </citation>
    <scope>NUCLEOTIDE SEQUENCE</scope>
    <source>
        <strain evidence="2">ATCC 34329</strain>
    </source>
</reference>
<feature type="compositionally biased region" description="Low complexity" evidence="1">
    <location>
        <begin position="602"/>
        <end position="612"/>
    </location>
</feature>
<keyword evidence="3" id="KW-1185">Reference proteome</keyword>
<organism evidence="2 3">
    <name type="scientific">Zalerion maritima</name>
    <dbReference type="NCBI Taxonomy" id="339359"/>
    <lineage>
        <taxon>Eukaryota</taxon>
        <taxon>Fungi</taxon>
        <taxon>Dikarya</taxon>
        <taxon>Ascomycota</taxon>
        <taxon>Pezizomycotina</taxon>
        <taxon>Sordariomycetes</taxon>
        <taxon>Lulworthiomycetidae</taxon>
        <taxon>Lulworthiales</taxon>
        <taxon>Lulworthiaceae</taxon>
        <taxon>Zalerion</taxon>
    </lineage>
</organism>
<protein>
    <submittedName>
        <fullName evidence="2">Uncharacterized protein</fullName>
    </submittedName>
</protein>
<feature type="region of interest" description="Disordered" evidence="1">
    <location>
        <begin position="66"/>
        <end position="95"/>
    </location>
</feature>
<feature type="region of interest" description="Disordered" evidence="1">
    <location>
        <begin position="19"/>
        <end position="50"/>
    </location>
</feature>
<comment type="caution">
    <text evidence="2">The sequence shown here is derived from an EMBL/GenBank/DDBJ whole genome shotgun (WGS) entry which is preliminary data.</text>
</comment>